<feature type="domain" description="Methyltransferase" evidence="4">
    <location>
        <begin position="43"/>
        <end position="137"/>
    </location>
</feature>
<dbReference type="InterPro" id="IPR041698">
    <property type="entry name" value="Methyltransf_25"/>
</dbReference>
<dbReference type="InterPro" id="IPR029063">
    <property type="entry name" value="SAM-dependent_MTases_sf"/>
</dbReference>
<comment type="caution">
    <text evidence="5">The sequence shown here is derived from an EMBL/GenBank/DDBJ whole genome shotgun (WGS) entry which is preliminary data.</text>
</comment>
<keyword evidence="1 5" id="KW-0489">Methyltransferase</keyword>
<dbReference type="EMBL" id="DXCQ01000020">
    <property type="protein sequence ID" value="HIY96428.1"/>
    <property type="molecule type" value="Genomic_DNA"/>
</dbReference>
<evidence type="ECO:0000256" key="2">
    <source>
        <dbReference type="ARBA" id="ARBA00022679"/>
    </source>
</evidence>
<keyword evidence="2" id="KW-0808">Transferase</keyword>
<dbReference type="Gene3D" id="3.40.50.150">
    <property type="entry name" value="Vaccinia Virus protein VP39"/>
    <property type="match status" value="1"/>
</dbReference>
<organism evidence="5 6">
    <name type="scientific">Candidatus Borkfalkia excrementigallinarum</name>
    <dbReference type="NCBI Taxonomy" id="2838506"/>
    <lineage>
        <taxon>Bacteria</taxon>
        <taxon>Bacillati</taxon>
        <taxon>Bacillota</taxon>
        <taxon>Clostridia</taxon>
        <taxon>Christensenellales</taxon>
        <taxon>Christensenellaceae</taxon>
        <taxon>Candidatus Borkfalkia</taxon>
    </lineage>
</organism>
<dbReference type="GO" id="GO:0008168">
    <property type="term" value="F:methyltransferase activity"/>
    <property type="evidence" value="ECO:0007669"/>
    <property type="project" value="UniProtKB-KW"/>
</dbReference>
<protein>
    <submittedName>
        <fullName evidence="5">Methyltransferase domain-containing protein</fullName>
    </submittedName>
</protein>
<dbReference type="Gene3D" id="2.20.25.110">
    <property type="entry name" value="S-adenosyl-L-methionine-dependent methyltransferases"/>
    <property type="match status" value="1"/>
</dbReference>
<reference evidence="5" key="1">
    <citation type="journal article" date="2021" name="PeerJ">
        <title>Extensive microbial diversity within the chicken gut microbiome revealed by metagenomics and culture.</title>
        <authorList>
            <person name="Gilroy R."/>
            <person name="Ravi A."/>
            <person name="Getino M."/>
            <person name="Pursley I."/>
            <person name="Horton D.L."/>
            <person name="Alikhan N.F."/>
            <person name="Baker D."/>
            <person name="Gharbi K."/>
            <person name="Hall N."/>
            <person name="Watson M."/>
            <person name="Adriaenssens E.M."/>
            <person name="Foster-Nyarko E."/>
            <person name="Jarju S."/>
            <person name="Secka A."/>
            <person name="Antonio M."/>
            <person name="Oren A."/>
            <person name="Chaudhuri R.R."/>
            <person name="La Ragione R."/>
            <person name="Hildebrand F."/>
            <person name="Pallen M.J."/>
        </authorList>
    </citation>
    <scope>NUCLEOTIDE SEQUENCE</scope>
    <source>
        <strain evidence="5">1345</strain>
    </source>
</reference>
<accession>A0A9D1ZVH2</accession>
<evidence type="ECO:0000313" key="6">
    <source>
        <dbReference type="Proteomes" id="UP000886750"/>
    </source>
</evidence>
<dbReference type="SUPFAM" id="SSF53335">
    <property type="entry name" value="S-adenosyl-L-methionine-dependent methyltransferases"/>
    <property type="match status" value="1"/>
</dbReference>
<reference evidence="5" key="2">
    <citation type="submission" date="2021-04" db="EMBL/GenBank/DDBJ databases">
        <authorList>
            <person name="Gilroy R."/>
        </authorList>
    </citation>
    <scope>NUCLEOTIDE SEQUENCE</scope>
    <source>
        <strain evidence="5">1345</strain>
    </source>
</reference>
<proteinExistence type="predicted"/>
<dbReference type="Proteomes" id="UP000886750">
    <property type="component" value="Unassembled WGS sequence"/>
</dbReference>
<keyword evidence="3" id="KW-0949">S-adenosyl-L-methionine</keyword>
<dbReference type="PANTHER" id="PTHR43464:SF19">
    <property type="entry name" value="UBIQUINONE BIOSYNTHESIS O-METHYLTRANSFERASE, MITOCHONDRIAL"/>
    <property type="match status" value="1"/>
</dbReference>
<dbReference type="AlphaFoldDB" id="A0A9D1ZVH2"/>
<evidence type="ECO:0000259" key="4">
    <source>
        <dbReference type="Pfam" id="PF13649"/>
    </source>
</evidence>
<gene>
    <name evidence="5" type="ORF">H9729_01950</name>
</gene>
<evidence type="ECO:0000256" key="3">
    <source>
        <dbReference type="ARBA" id="ARBA00022691"/>
    </source>
</evidence>
<name>A0A9D1ZVH2_9FIRM</name>
<dbReference type="CDD" id="cd02440">
    <property type="entry name" value="AdoMet_MTases"/>
    <property type="match status" value="1"/>
</dbReference>
<dbReference type="PANTHER" id="PTHR43464">
    <property type="entry name" value="METHYLTRANSFERASE"/>
    <property type="match status" value="1"/>
</dbReference>
<evidence type="ECO:0000313" key="5">
    <source>
        <dbReference type="EMBL" id="HIY96428.1"/>
    </source>
</evidence>
<sequence length="244" mass="27587">MNGAYAGLADWFEYLNSDCDYDTWSQYLYGRLRSLGIASGKGLDIGCGSGRFSRDFARLGFDMTGYDVSAAMLAKAEQLSAAEGVFPHYVLCDARKIATLGGRADFALCVNDCVNYLPQRDIPRFFARVAGCLKKGGAFLFDVSSEYKLREIVGSNAFCEDREEVAYLWFNTLKSDRVEMDFTLFIQEKDGRFRREDERHVQYIHAESDLRSAAERAGFSVRSVEGSFGDKEDKTRRNFLCVRL</sequence>
<dbReference type="GO" id="GO:0032259">
    <property type="term" value="P:methylation"/>
    <property type="evidence" value="ECO:0007669"/>
    <property type="project" value="UniProtKB-KW"/>
</dbReference>
<evidence type="ECO:0000256" key="1">
    <source>
        <dbReference type="ARBA" id="ARBA00022603"/>
    </source>
</evidence>
<dbReference type="Pfam" id="PF13649">
    <property type="entry name" value="Methyltransf_25"/>
    <property type="match status" value="1"/>
</dbReference>